<dbReference type="RefSeq" id="XP_070867723.1">
    <property type="nucleotide sequence ID" value="XM_071010268.1"/>
</dbReference>
<accession>A0ABR4DG30</accession>
<keyword evidence="3" id="KW-1185">Reference proteome</keyword>
<dbReference type="InterPro" id="IPR019341">
    <property type="entry name" value="Alpha/Gamma-adaptin-bd_p34"/>
</dbReference>
<dbReference type="Gene3D" id="3.40.50.11960">
    <property type="match status" value="1"/>
</dbReference>
<feature type="region of interest" description="Disordered" evidence="1">
    <location>
        <begin position="42"/>
        <end position="77"/>
    </location>
</feature>
<dbReference type="PANTHER" id="PTHR14659">
    <property type="entry name" value="ALPHA- AND GAMMA-ADAPTIN-BINDING PROTEIN P34"/>
    <property type="match status" value="1"/>
</dbReference>
<gene>
    <name evidence="2" type="ORF">VTJ83DRAFT_3845</name>
</gene>
<proteinExistence type="predicted"/>
<feature type="compositionally biased region" description="Acidic residues" evidence="1">
    <location>
        <begin position="320"/>
        <end position="337"/>
    </location>
</feature>
<evidence type="ECO:0000313" key="2">
    <source>
        <dbReference type="EMBL" id="KAL2268999.1"/>
    </source>
</evidence>
<feature type="region of interest" description="Disordered" evidence="1">
    <location>
        <begin position="175"/>
        <end position="195"/>
    </location>
</feature>
<dbReference type="Proteomes" id="UP001600064">
    <property type="component" value="Unassembled WGS sequence"/>
</dbReference>
<sequence>MSKPTNATEISNPRRILAVTLADSAHHLSDFIQNLTGTAPIPALPQSDLAEDTTTTTTTTTTDQEEAEEPTLAGTTHHLPLQTPYYTASVPVWLDLIADHHAWATSFLAPEAKEVLAVLGGVVVVFAVPPRSGARGPAPSGDRARELIAQVGRVVREGLGGWEWDGVGLAVGVSAGRGRDGGGGGGEEEEAGEGLEEWEDLCAEWGLEFVHVAAGELKACFSGDGKGKEVKARRNAFGERVGMARVLEALQANDWSGGSGGGGEGAGQEEEDDDDDDDERGGEDDDHDDGEFDPSKLGFGFDKADFEGLRKALWAGSAGNDEEEEEEKEEDKISEEDVEKLERMMRKLQAVREATAGLPEEQRKRMAARAVGEVMKELEG</sequence>
<feature type="compositionally biased region" description="Low complexity" evidence="1">
    <location>
        <begin position="53"/>
        <end position="62"/>
    </location>
</feature>
<protein>
    <submittedName>
        <fullName evidence="2">Uncharacterized protein</fullName>
    </submittedName>
</protein>
<feature type="compositionally biased region" description="Acidic residues" evidence="1">
    <location>
        <begin position="267"/>
        <end position="292"/>
    </location>
</feature>
<evidence type="ECO:0000313" key="3">
    <source>
        <dbReference type="Proteomes" id="UP001600064"/>
    </source>
</evidence>
<dbReference type="Pfam" id="PF10199">
    <property type="entry name" value="Adaptin_binding"/>
    <property type="match status" value="1"/>
</dbReference>
<feature type="region of interest" description="Disordered" evidence="1">
    <location>
        <begin position="252"/>
        <end position="301"/>
    </location>
</feature>
<feature type="region of interest" description="Disordered" evidence="1">
    <location>
        <begin position="314"/>
        <end position="337"/>
    </location>
</feature>
<dbReference type="EMBL" id="JAZGUE010000003">
    <property type="protein sequence ID" value="KAL2268999.1"/>
    <property type="molecule type" value="Genomic_DNA"/>
</dbReference>
<evidence type="ECO:0000256" key="1">
    <source>
        <dbReference type="SAM" id="MobiDB-lite"/>
    </source>
</evidence>
<comment type="caution">
    <text evidence="2">The sequence shown here is derived from an EMBL/GenBank/DDBJ whole genome shotgun (WGS) entry which is preliminary data.</text>
</comment>
<dbReference type="GeneID" id="98124912"/>
<feature type="compositionally biased region" description="Gly residues" evidence="1">
    <location>
        <begin position="257"/>
        <end position="266"/>
    </location>
</feature>
<name>A0ABR4DG30_9PEZI</name>
<organism evidence="2 3">
    <name type="scientific">Remersonia thermophila</name>
    <dbReference type="NCBI Taxonomy" id="72144"/>
    <lineage>
        <taxon>Eukaryota</taxon>
        <taxon>Fungi</taxon>
        <taxon>Dikarya</taxon>
        <taxon>Ascomycota</taxon>
        <taxon>Pezizomycotina</taxon>
        <taxon>Sordariomycetes</taxon>
        <taxon>Sordariomycetidae</taxon>
        <taxon>Sordariales</taxon>
        <taxon>Sordariales incertae sedis</taxon>
        <taxon>Remersonia</taxon>
    </lineage>
</organism>
<feature type="compositionally biased region" description="Acidic residues" evidence="1">
    <location>
        <begin position="186"/>
        <end position="195"/>
    </location>
</feature>
<reference evidence="2 3" key="1">
    <citation type="journal article" date="2024" name="Commun. Biol.">
        <title>Comparative genomic analysis of thermophilic fungi reveals convergent evolutionary adaptations and gene losses.</title>
        <authorList>
            <person name="Steindorff A.S."/>
            <person name="Aguilar-Pontes M.V."/>
            <person name="Robinson A.J."/>
            <person name="Andreopoulos B."/>
            <person name="LaButti K."/>
            <person name="Kuo A."/>
            <person name="Mondo S."/>
            <person name="Riley R."/>
            <person name="Otillar R."/>
            <person name="Haridas S."/>
            <person name="Lipzen A."/>
            <person name="Grimwood J."/>
            <person name="Schmutz J."/>
            <person name="Clum A."/>
            <person name="Reid I.D."/>
            <person name="Moisan M.C."/>
            <person name="Butler G."/>
            <person name="Nguyen T.T.M."/>
            <person name="Dewar K."/>
            <person name="Conant G."/>
            <person name="Drula E."/>
            <person name="Henrissat B."/>
            <person name="Hansel C."/>
            <person name="Singer S."/>
            <person name="Hutchinson M.I."/>
            <person name="de Vries R.P."/>
            <person name="Natvig D.O."/>
            <person name="Powell A.J."/>
            <person name="Tsang A."/>
            <person name="Grigoriev I.V."/>
        </authorList>
    </citation>
    <scope>NUCLEOTIDE SEQUENCE [LARGE SCALE GENOMIC DNA]</scope>
    <source>
        <strain evidence="2 3">ATCC 22073</strain>
    </source>
</reference>
<dbReference type="PANTHER" id="PTHR14659:SF1">
    <property type="entry name" value="ALPHA- AND GAMMA-ADAPTIN-BINDING PROTEIN P34"/>
    <property type="match status" value="1"/>
</dbReference>